<dbReference type="AlphaFoldDB" id="A0A2T7PYR9"/>
<dbReference type="Proteomes" id="UP000245119">
    <property type="component" value="Linkage Group LG1"/>
</dbReference>
<feature type="domain" description="U3 small nucleolar RNA-associated protein 6 homolog C-terminal" evidence="1">
    <location>
        <begin position="99"/>
        <end position="147"/>
    </location>
</feature>
<dbReference type="InterPro" id="IPR011990">
    <property type="entry name" value="TPR-like_helical_dom_sf"/>
</dbReference>
<sequence length="240" mass="26543">MGRIEVIDRLLLRTSEVPWVVFSGGASSPLFQALESRGRLLDAALGGISPNWPRPRGGGRDATRGRRRLCTGKHCDWNLLAWSRVELAINLNPFSNILMKRLRRCFEEAAKEYGNSEPEVWLQYIKAEMTSSGGQTVRAGELHQRALAALAGSPAHDRLRQDGILPSIAADSLSLFPPKLKNIFMSSGHVRELLKYVPVIAIDASARRLPWSRERPPGWRDDHVTDGEVGASVCQTDGVV</sequence>
<protein>
    <recommendedName>
        <fullName evidence="1">U3 small nucleolar RNA-associated protein 6 homolog C-terminal domain-containing protein</fullName>
    </recommendedName>
</protein>
<keyword evidence="3" id="KW-1185">Reference proteome</keyword>
<evidence type="ECO:0000313" key="3">
    <source>
        <dbReference type="Proteomes" id="UP000245119"/>
    </source>
</evidence>
<gene>
    <name evidence="2" type="ORF">C0Q70_01189</name>
</gene>
<dbReference type="EMBL" id="PZQS01000001">
    <property type="protein sequence ID" value="PVD38573.1"/>
    <property type="molecule type" value="Genomic_DNA"/>
</dbReference>
<proteinExistence type="predicted"/>
<reference evidence="2 3" key="1">
    <citation type="submission" date="2018-04" db="EMBL/GenBank/DDBJ databases">
        <title>The genome of golden apple snail Pomacea canaliculata provides insight into stress tolerance and invasive adaptation.</title>
        <authorList>
            <person name="Liu C."/>
            <person name="Liu B."/>
            <person name="Ren Y."/>
            <person name="Zhang Y."/>
            <person name="Wang H."/>
            <person name="Li S."/>
            <person name="Jiang F."/>
            <person name="Yin L."/>
            <person name="Zhang G."/>
            <person name="Qian W."/>
            <person name="Fan W."/>
        </authorList>
    </citation>
    <scope>NUCLEOTIDE SEQUENCE [LARGE SCALE GENOMIC DNA]</scope>
    <source>
        <strain evidence="2">SZHN2017</strain>
        <tissue evidence="2">Muscle</tissue>
    </source>
</reference>
<comment type="caution">
    <text evidence="2">The sequence shown here is derived from an EMBL/GenBank/DDBJ whole genome shotgun (WGS) entry which is preliminary data.</text>
</comment>
<dbReference type="InterPro" id="IPR056907">
    <property type="entry name" value="UTP6_C"/>
</dbReference>
<evidence type="ECO:0000259" key="1">
    <source>
        <dbReference type="Pfam" id="PF24892"/>
    </source>
</evidence>
<dbReference type="Pfam" id="PF24892">
    <property type="entry name" value="UTP6_C"/>
    <property type="match status" value="1"/>
</dbReference>
<organism evidence="2 3">
    <name type="scientific">Pomacea canaliculata</name>
    <name type="common">Golden apple snail</name>
    <dbReference type="NCBI Taxonomy" id="400727"/>
    <lineage>
        <taxon>Eukaryota</taxon>
        <taxon>Metazoa</taxon>
        <taxon>Spiralia</taxon>
        <taxon>Lophotrochozoa</taxon>
        <taxon>Mollusca</taxon>
        <taxon>Gastropoda</taxon>
        <taxon>Caenogastropoda</taxon>
        <taxon>Architaenioglossa</taxon>
        <taxon>Ampullarioidea</taxon>
        <taxon>Ampullariidae</taxon>
        <taxon>Pomacea</taxon>
    </lineage>
</organism>
<dbReference type="Gene3D" id="1.25.40.10">
    <property type="entry name" value="Tetratricopeptide repeat domain"/>
    <property type="match status" value="1"/>
</dbReference>
<accession>A0A2T7PYR9</accession>
<evidence type="ECO:0000313" key="2">
    <source>
        <dbReference type="EMBL" id="PVD38573.1"/>
    </source>
</evidence>
<name>A0A2T7PYR9_POMCA</name>